<gene>
    <name evidence="1" type="ORF">K431DRAFT_60825</name>
</gene>
<evidence type="ECO:0000313" key="1">
    <source>
        <dbReference type="EMBL" id="KAF2722130.1"/>
    </source>
</evidence>
<sequence length="149" mass="16156">MYTSIYAVAYQANHDGCLCVIHVVGTGAEMGRLDPRRGMAGIVTLSLSKGRVPAQALKNARKQRAFCRETSVRGTENNHTSFSSGLRPPLHISASISASLQQSSLRFPLGGSKRWVSAREGQQFNFFFFRVERGGGILAAGPPNGFVEQ</sequence>
<comment type="caution">
    <text evidence="1">The sequence shown here is derived from an EMBL/GenBank/DDBJ whole genome shotgun (WGS) entry which is preliminary data.</text>
</comment>
<dbReference type="Proteomes" id="UP000799441">
    <property type="component" value="Unassembled WGS sequence"/>
</dbReference>
<organism evidence="1 2">
    <name type="scientific">Polychaeton citri CBS 116435</name>
    <dbReference type="NCBI Taxonomy" id="1314669"/>
    <lineage>
        <taxon>Eukaryota</taxon>
        <taxon>Fungi</taxon>
        <taxon>Dikarya</taxon>
        <taxon>Ascomycota</taxon>
        <taxon>Pezizomycotina</taxon>
        <taxon>Dothideomycetes</taxon>
        <taxon>Dothideomycetidae</taxon>
        <taxon>Capnodiales</taxon>
        <taxon>Capnodiaceae</taxon>
        <taxon>Polychaeton</taxon>
    </lineage>
</organism>
<proteinExistence type="predicted"/>
<reference evidence="1" key="1">
    <citation type="journal article" date="2020" name="Stud. Mycol.">
        <title>101 Dothideomycetes genomes: a test case for predicting lifestyles and emergence of pathogens.</title>
        <authorList>
            <person name="Haridas S."/>
            <person name="Albert R."/>
            <person name="Binder M."/>
            <person name="Bloem J."/>
            <person name="Labutti K."/>
            <person name="Salamov A."/>
            <person name="Andreopoulos B."/>
            <person name="Baker S."/>
            <person name="Barry K."/>
            <person name="Bills G."/>
            <person name="Bluhm B."/>
            <person name="Cannon C."/>
            <person name="Castanera R."/>
            <person name="Culley D."/>
            <person name="Daum C."/>
            <person name="Ezra D."/>
            <person name="Gonzalez J."/>
            <person name="Henrissat B."/>
            <person name="Kuo A."/>
            <person name="Liang C."/>
            <person name="Lipzen A."/>
            <person name="Lutzoni F."/>
            <person name="Magnuson J."/>
            <person name="Mondo S."/>
            <person name="Nolan M."/>
            <person name="Ohm R."/>
            <person name="Pangilinan J."/>
            <person name="Park H.-J."/>
            <person name="Ramirez L."/>
            <person name="Alfaro M."/>
            <person name="Sun H."/>
            <person name="Tritt A."/>
            <person name="Yoshinaga Y."/>
            <person name="Zwiers L.-H."/>
            <person name="Turgeon B."/>
            <person name="Goodwin S."/>
            <person name="Spatafora J."/>
            <person name="Crous P."/>
            <person name="Grigoriev I."/>
        </authorList>
    </citation>
    <scope>NUCLEOTIDE SEQUENCE</scope>
    <source>
        <strain evidence="1">CBS 116435</strain>
    </source>
</reference>
<protein>
    <submittedName>
        <fullName evidence="1">Uncharacterized protein</fullName>
    </submittedName>
</protein>
<evidence type="ECO:0000313" key="2">
    <source>
        <dbReference type="Proteomes" id="UP000799441"/>
    </source>
</evidence>
<keyword evidence="2" id="KW-1185">Reference proteome</keyword>
<dbReference type="EMBL" id="MU003785">
    <property type="protein sequence ID" value="KAF2722130.1"/>
    <property type="molecule type" value="Genomic_DNA"/>
</dbReference>
<accession>A0A9P4URJ6</accession>
<name>A0A9P4URJ6_9PEZI</name>
<dbReference type="AlphaFoldDB" id="A0A9P4URJ6"/>